<feature type="non-terminal residue" evidence="33">
    <location>
        <position position="1"/>
    </location>
</feature>
<evidence type="ECO:0000256" key="12">
    <source>
        <dbReference type="ARBA" id="ARBA00022963"/>
    </source>
</evidence>
<dbReference type="GO" id="GO:0016042">
    <property type="term" value="P:lipid catabolic process"/>
    <property type="evidence" value="ECO:0007669"/>
    <property type="project" value="UniProtKB-KW"/>
</dbReference>
<dbReference type="SUPFAM" id="SSF53649">
    <property type="entry name" value="Alkaline phosphatase-like"/>
    <property type="match status" value="1"/>
</dbReference>
<evidence type="ECO:0000256" key="17">
    <source>
        <dbReference type="ARBA" id="ARBA00023288"/>
    </source>
</evidence>
<keyword evidence="15" id="KW-1015">Disulfide bond</keyword>
<keyword evidence="34" id="KW-1185">Reference proteome</keyword>
<comment type="catalytic activity">
    <reaction evidence="23">
        <text>glycero-2-phosphocholine + H2O = phosphocholine + glycerol + H(+)</text>
        <dbReference type="Rhea" id="RHEA:61684"/>
        <dbReference type="ChEBI" id="CHEBI:15377"/>
        <dbReference type="ChEBI" id="CHEBI:15378"/>
        <dbReference type="ChEBI" id="CHEBI:17754"/>
        <dbReference type="ChEBI" id="CHEBI:144950"/>
        <dbReference type="ChEBI" id="CHEBI:295975"/>
    </reaction>
    <physiologicalReaction direction="left-to-right" evidence="23">
        <dbReference type="Rhea" id="RHEA:61685"/>
    </physiologicalReaction>
</comment>
<dbReference type="GO" id="GO:0047390">
    <property type="term" value="F:glycerophosphocholine cholinephosphodiesterase activity"/>
    <property type="evidence" value="ECO:0007669"/>
    <property type="project" value="UniProtKB-EC"/>
</dbReference>
<comment type="catalytic activity">
    <reaction evidence="25">
        <text>a 1-acyl-sn-glycero-3-phosphocholine + H2O = a 1-acyl-sn-glycerol + phosphocholine + H(+)</text>
        <dbReference type="Rhea" id="RHEA:44720"/>
        <dbReference type="ChEBI" id="CHEBI:15377"/>
        <dbReference type="ChEBI" id="CHEBI:15378"/>
        <dbReference type="ChEBI" id="CHEBI:58168"/>
        <dbReference type="ChEBI" id="CHEBI:64683"/>
        <dbReference type="ChEBI" id="CHEBI:295975"/>
    </reaction>
    <physiologicalReaction direction="left-to-right" evidence="25">
        <dbReference type="Rhea" id="RHEA:44721"/>
    </physiologicalReaction>
</comment>
<evidence type="ECO:0000256" key="25">
    <source>
        <dbReference type="ARBA" id="ARBA00047600"/>
    </source>
</evidence>
<name>A0A8S3ZMV5_9EUPU</name>
<evidence type="ECO:0000256" key="30">
    <source>
        <dbReference type="ARBA" id="ARBA00049092"/>
    </source>
</evidence>
<evidence type="ECO:0000256" key="13">
    <source>
        <dbReference type="ARBA" id="ARBA00023098"/>
    </source>
</evidence>
<evidence type="ECO:0000256" key="29">
    <source>
        <dbReference type="ARBA" id="ARBA00048703"/>
    </source>
</evidence>
<evidence type="ECO:0000313" key="33">
    <source>
        <dbReference type="EMBL" id="CAG5128632.1"/>
    </source>
</evidence>
<dbReference type="Proteomes" id="UP000678393">
    <property type="component" value="Unassembled WGS sequence"/>
</dbReference>
<evidence type="ECO:0000256" key="19">
    <source>
        <dbReference type="ARBA" id="ARBA00032556"/>
    </source>
</evidence>
<accession>A0A8S3ZMV5</accession>
<evidence type="ECO:0000256" key="27">
    <source>
        <dbReference type="ARBA" id="ARBA00048209"/>
    </source>
</evidence>
<evidence type="ECO:0000313" key="34">
    <source>
        <dbReference type="Proteomes" id="UP000678393"/>
    </source>
</evidence>
<comment type="catalytic activity">
    <reaction evidence="21">
        <text>1-dodecanoyl-sn-glycero-3-phosphocholine + H2O = 1-dodecanoyl-sn-glycerol + phosphocholine + H(+)</text>
        <dbReference type="Rhea" id="RHEA:41127"/>
        <dbReference type="ChEBI" id="CHEBI:15377"/>
        <dbReference type="ChEBI" id="CHEBI:15378"/>
        <dbReference type="ChEBI" id="CHEBI:74966"/>
        <dbReference type="ChEBI" id="CHEBI:75529"/>
        <dbReference type="ChEBI" id="CHEBI:295975"/>
    </reaction>
    <physiologicalReaction direction="left-to-right" evidence="21">
        <dbReference type="Rhea" id="RHEA:41128"/>
    </physiologicalReaction>
</comment>
<sequence length="136" mass="15538">MKPVCQIVWSWLLLALLNAEASGSVASPPWPQKLLVLLLDGFRWDYAERLSLPNFQRLQNIGVKAGFVTSDFPTLSYPNYYSLMTGLHTENHGFSGDYMFSADQMDYFRAGRNPETEHAHWWEGAVPIWVNTTLKV</sequence>
<evidence type="ECO:0000256" key="3">
    <source>
        <dbReference type="ARBA" id="ARBA00010594"/>
    </source>
</evidence>
<comment type="function">
    <text evidence="20">Choline-specific glycerophosphodiesterase that hydrolyzes glycerophosphocholine (GPC) and lysophosphatidylcholine (LPC) and contributes to supplying choline to the cells. Has a preference for LPC with short (12:0 and 14:0) or polyunsaturated (18:2 and 20:4) fatty acids. In vitro, hydrolyzes only choline-containing lysophospholipids, such as sphingosylphosphorylcholine (SPC), platelet-activating factor (PAF) and lysoPAF, but not other lysophospholipids.</text>
</comment>
<comment type="caution">
    <text evidence="33">The sequence shown here is derived from an EMBL/GenBank/DDBJ whole genome shotgun (WGS) entry which is preliminary data.</text>
</comment>
<keyword evidence="9 32" id="KW-0732">Signal</keyword>
<keyword evidence="7" id="KW-0336">GPI-anchor</keyword>
<evidence type="ECO:0000256" key="10">
    <source>
        <dbReference type="ARBA" id="ARBA00022801"/>
    </source>
</evidence>
<evidence type="ECO:0000256" key="15">
    <source>
        <dbReference type="ARBA" id="ARBA00023157"/>
    </source>
</evidence>
<evidence type="ECO:0000256" key="5">
    <source>
        <dbReference type="ARBA" id="ARBA00022475"/>
    </source>
</evidence>
<evidence type="ECO:0000256" key="2">
    <source>
        <dbReference type="ARBA" id="ARBA00004609"/>
    </source>
</evidence>
<comment type="cofactor">
    <cofactor evidence="1">
        <name>Zn(2+)</name>
        <dbReference type="ChEBI" id="CHEBI:29105"/>
    </cofactor>
</comment>
<evidence type="ECO:0000256" key="8">
    <source>
        <dbReference type="ARBA" id="ARBA00022723"/>
    </source>
</evidence>
<dbReference type="InterPro" id="IPR002591">
    <property type="entry name" value="Phosphodiest/P_Trfase"/>
</dbReference>
<organism evidence="33 34">
    <name type="scientific">Candidula unifasciata</name>
    <dbReference type="NCBI Taxonomy" id="100452"/>
    <lineage>
        <taxon>Eukaryota</taxon>
        <taxon>Metazoa</taxon>
        <taxon>Spiralia</taxon>
        <taxon>Lophotrochozoa</taxon>
        <taxon>Mollusca</taxon>
        <taxon>Gastropoda</taxon>
        <taxon>Heterobranchia</taxon>
        <taxon>Euthyneura</taxon>
        <taxon>Panpulmonata</taxon>
        <taxon>Eupulmonata</taxon>
        <taxon>Stylommatophora</taxon>
        <taxon>Helicina</taxon>
        <taxon>Helicoidea</taxon>
        <taxon>Geomitridae</taxon>
        <taxon>Candidula</taxon>
    </lineage>
</organism>
<dbReference type="Pfam" id="PF01663">
    <property type="entry name" value="Phosphodiest"/>
    <property type="match status" value="1"/>
</dbReference>
<evidence type="ECO:0000256" key="9">
    <source>
        <dbReference type="ARBA" id="ARBA00022729"/>
    </source>
</evidence>
<comment type="similarity">
    <text evidence="3">Belongs to the nucleotide pyrophosphatase/phosphodiesterase family.</text>
</comment>
<comment type="catalytic activity">
    <reaction evidence="26">
        <text>1-tetradecanoyl-sn-glycero-3-phosphocholine + H2O = 1-tetradecanoyl-sn-glycerol + phosphocholine + H(+)</text>
        <dbReference type="Rhea" id="RHEA:40999"/>
        <dbReference type="ChEBI" id="CHEBI:15377"/>
        <dbReference type="ChEBI" id="CHEBI:15378"/>
        <dbReference type="ChEBI" id="CHEBI:64489"/>
        <dbReference type="ChEBI" id="CHEBI:75536"/>
        <dbReference type="ChEBI" id="CHEBI:295975"/>
    </reaction>
    <physiologicalReaction direction="left-to-right" evidence="26">
        <dbReference type="Rhea" id="RHEA:41000"/>
    </physiologicalReaction>
</comment>
<keyword evidence="6" id="KW-0597">Phosphoprotein</keyword>
<comment type="catalytic activity">
    <reaction evidence="30">
        <text>1-(9Z,12Z)-octadecadienoyl-sn-glycero-3-phosphocholine + H2O = 1-(9Z,12Z-octadecadienoyl)-sn-glycerol + phosphocholine + H(+)</text>
        <dbReference type="Rhea" id="RHEA:41115"/>
        <dbReference type="ChEBI" id="CHEBI:15377"/>
        <dbReference type="ChEBI" id="CHEBI:15378"/>
        <dbReference type="ChEBI" id="CHEBI:28733"/>
        <dbReference type="ChEBI" id="CHEBI:75561"/>
        <dbReference type="ChEBI" id="CHEBI:295975"/>
    </reaction>
    <physiologicalReaction direction="left-to-right" evidence="30">
        <dbReference type="Rhea" id="RHEA:41116"/>
    </physiologicalReaction>
</comment>
<dbReference type="EC" id="3.1.4.38" evidence="4"/>
<evidence type="ECO:0000256" key="11">
    <source>
        <dbReference type="ARBA" id="ARBA00022833"/>
    </source>
</evidence>
<evidence type="ECO:0000256" key="20">
    <source>
        <dbReference type="ARBA" id="ARBA00046203"/>
    </source>
</evidence>
<gene>
    <name evidence="33" type="ORF">CUNI_LOCUS14190</name>
</gene>
<keyword evidence="14" id="KW-0472">Membrane</keyword>
<dbReference type="PANTHER" id="PTHR10151">
    <property type="entry name" value="ECTONUCLEOTIDE PYROPHOSPHATASE/PHOSPHODIESTERASE"/>
    <property type="match status" value="1"/>
</dbReference>
<evidence type="ECO:0000256" key="22">
    <source>
        <dbReference type="ARBA" id="ARBA00047322"/>
    </source>
</evidence>
<dbReference type="EMBL" id="CAJHNH020003140">
    <property type="protein sequence ID" value="CAG5128632.1"/>
    <property type="molecule type" value="Genomic_DNA"/>
</dbReference>
<evidence type="ECO:0000256" key="1">
    <source>
        <dbReference type="ARBA" id="ARBA00001947"/>
    </source>
</evidence>
<keyword evidence="11" id="KW-0862">Zinc</keyword>
<dbReference type="OrthoDB" id="415411at2759"/>
<keyword evidence="16" id="KW-0325">Glycoprotein</keyword>
<evidence type="ECO:0000256" key="16">
    <source>
        <dbReference type="ARBA" id="ARBA00023180"/>
    </source>
</evidence>
<comment type="catalytic activity">
    <reaction evidence="22">
        <text>1-(9Z-octadecenoyl)-sn-glycero-3-phosphocholine + H2O = 1-(9Z-octadecenoyl)-sn-glycerol + phosphocholine + H(+)</text>
        <dbReference type="Rhea" id="RHEA:41091"/>
        <dbReference type="ChEBI" id="CHEBI:15377"/>
        <dbReference type="ChEBI" id="CHEBI:15378"/>
        <dbReference type="ChEBI" id="CHEBI:28610"/>
        <dbReference type="ChEBI" id="CHEBI:75757"/>
        <dbReference type="ChEBI" id="CHEBI:295975"/>
    </reaction>
    <physiologicalReaction direction="left-to-right" evidence="22">
        <dbReference type="Rhea" id="RHEA:41092"/>
    </physiologicalReaction>
</comment>
<protein>
    <recommendedName>
        <fullName evidence="4">glycerophosphocholine cholinephosphodiesterase</fullName>
        <ecNumber evidence="4">3.1.4.38</ecNumber>
    </recommendedName>
    <alternativeName>
        <fullName evidence="19">Choline-specific glycerophosphodiester phosphodiesterase</fullName>
    </alternativeName>
    <alternativeName>
        <fullName evidence="18">Ectonucleotide pyrophosphatase/phosphodiesterase family member 6</fullName>
    </alternativeName>
</protein>
<dbReference type="GO" id="GO:0005886">
    <property type="term" value="C:plasma membrane"/>
    <property type="evidence" value="ECO:0007669"/>
    <property type="project" value="UniProtKB-SubCell"/>
</dbReference>
<comment type="catalytic activity">
    <reaction evidence="27">
        <text>1-hexadecanoyl-sn-glycero-3-phosphocholine + H2O = 1-hexadecanoyl-sn-glycerol + phosphocholine + H(+)</text>
        <dbReference type="Rhea" id="RHEA:41119"/>
        <dbReference type="ChEBI" id="CHEBI:15377"/>
        <dbReference type="ChEBI" id="CHEBI:15378"/>
        <dbReference type="ChEBI" id="CHEBI:72998"/>
        <dbReference type="ChEBI" id="CHEBI:75542"/>
        <dbReference type="ChEBI" id="CHEBI:295975"/>
    </reaction>
    <physiologicalReaction direction="left-to-right" evidence="27">
        <dbReference type="Rhea" id="RHEA:41120"/>
    </physiologicalReaction>
</comment>
<evidence type="ECO:0000256" key="24">
    <source>
        <dbReference type="ARBA" id="ARBA00047494"/>
    </source>
</evidence>
<reference evidence="33" key="1">
    <citation type="submission" date="2021-04" db="EMBL/GenBank/DDBJ databases">
        <authorList>
            <consortium name="Molecular Ecology Group"/>
        </authorList>
    </citation>
    <scope>NUCLEOTIDE SEQUENCE</scope>
</reference>
<keyword evidence="17" id="KW-0449">Lipoprotein</keyword>
<evidence type="ECO:0000256" key="26">
    <source>
        <dbReference type="ARBA" id="ARBA00047779"/>
    </source>
</evidence>
<dbReference type="InterPro" id="IPR017850">
    <property type="entry name" value="Alkaline_phosphatase_core_sf"/>
</dbReference>
<evidence type="ECO:0000256" key="28">
    <source>
        <dbReference type="ARBA" id="ARBA00048234"/>
    </source>
</evidence>
<dbReference type="AlphaFoldDB" id="A0A8S3ZMV5"/>
<evidence type="ECO:0000256" key="14">
    <source>
        <dbReference type="ARBA" id="ARBA00023136"/>
    </source>
</evidence>
<comment type="subcellular location">
    <subcellularLocation>
        <location evidence="2">Cell membrane</location>
        <topology evidence="2">Lipid-anchor</topology>
        <topology evidence="2">GPI-anchor</topology>
    </subcellularLocation>
</comment>
<evidence type="ECO:0000256" key="6">
    <source>
        <dbReference type="ARBA" id="ARBA00022553"/>
    </source>
</evidence>
<dbReference type="Gene3D" id="3.40.720.10">
    <property type="entry name" value="Alkaline Phosphatase, subunit A"/>
    <property type="match status" value="1"/>
</dbReference>
<dbReference type="GO" id="GO:0098552">
    <property type="term" value="C:side of membrane"/>
    <property type="evidence" value="ECO:0007669"/>
    <property type="project" value="UniProtKB-KW"/>
</dbReference>
<feature type="chain" id="PRO_5035892422" description="glycerophosphocholine cholinephosphodiesterase" evidence="32">
    <location>
        <begin position="27"/>
        <end position="136"/>
    </location>
</feature>
<evidence type="ECO:0000256" key="23">
    <source>
        <dbReference type="ARBA" id="ARBA00047482"/>
    </source>
</evidence>
<evidence type="ECO:0000256" key="18">
    <source>
        <dbReference type="ARBA" id="ARBA00031167"/>
    </source>
</evidence>
<comment type="catalytic activity">
    <reaction evidence="31">
        <text>1-(5Z,8Z,11Z,14Z-eicosatetraenoyl)-sn-glycero-3-phosphocholine + H2O = 1-(5Z,8Z,11Z,14Z-eicosatetraenoyl)-sn-glycerol + phosphocholine + H(+)</text>
        <dbReference type="Rhea" id="RHEA:41003"/>
        <dbReference type="ChEBI" id="CHEBI:15377"/>
        <dbReference type="ChEBI" id="CHEBI:15378"/>
        <dbReference type="ChEBI" id="CHEBI:34071"/>
        <dbReference type="ChEBI" id="CHEBI:74344"/>
        <dbReference type="ChEBI" id="CHEBI:295975"/>
    </reaction>
    <physiologicalReaction direction="left-to-right" evidence="31">
        <dbReference type="Rhea" id="RHEA:41004"/>
    </physiologicalReaction>
</comment>
<keyword evidence="12" id="KW-0442">Lipid degradation</keyword>
<evidence type="ECO:0000256" key="4">
    <source>
        <dbReference type="ARBA" id="ARBA00012318"/>
    </source>
</evidence>
<comment type="catalytic activity">
    <reaction evidence="24">
        <text>a 1-O-alkyl-sn-glycero-3-phosphocholine + H2O = a 1-O-alkyl-sn-glycerol + phosphocholine + H(+)</text>
        <dbReference type="Rhea" id="RHEA:36083"/>
        <dbReference type="ChEBI" id="CHEBI:15377"/>
        <dbReference type="ChEBI" id="CHEBI:15378"/>
        <dbReference type="ChEBI" id="CHEBI:15850"/>
        <dbReference type="ChEBI" id="CHEBI:30909"/>
        <dbReference type="ChEBI" id="CHEBI:295975"/>
    </reaction>
    <physiologicalReaction direction="left-to-right" evidence="24">
        <dbReference type="Rhea" id="RHEA:36084"/>
    </physiologicalReaction>
</comment>
<keyword evidence="10" id="KW-0378">Hydrolase</keyword>
<keyword evidence="5" id="KW-1003">Cell membrane</keyword>
<comment type="catalytic activity">
    <reaction evidence="29">
        <text>sn-glycerol 3-phosphocholine + H2O = phosphocholine + glycerol + H(+)</text>
        <dbReference type="Rhea" id="RHEA:19545"/>
        <dbReference type="ChEBI" id="CHEBI:15377"/>
        <dbReference type="ChEBI" id="CHEBI:15378"/>
        <dbReference type="ChEBI" id="CHEBI:16870"/>
        <dbReference type="ChEBI" id="CHEBI:17754"/>
        <dbReference type="ChEBI" id="CHEBI:295975"/>
        <dbReference type="EC" id="3.1.4.38"/>
    </reaction>
    <physiologicalReaction direction="left-to-right" evidence="29">
        <dbReference type="Rhea" id="RHEA:19546"/>
    </physiologicalReaction>
</comment>
<proteinExistence type="inferred from homology"/>
<evidence type="ECO:0000256" key="21">
    <source>
        <dbReference type="ARBA" id="ARBA00047290"/>
    </source>
</evidence>
<feature type="signal peptide" evidence="32">
    <location>
        <begin position="1"/>
        <end position="26"/>
    </location>
</feature>
<evidence type="ECO:0000256" key="31">
    <source>
        <dbReference type="ARBA" id="ARBA00049320"/>
    </source>
</evidence>
<keyword evidence="13" id="KW-0443">Lipid metabolism</keyword>
<dbReference type="GO" id="GO:0046872">
    <property type="term" value="F:metal ion binding"/>
    <property type="evidence" value="ECO:0007669"/>
    <property type="project" value="UniProtKB-KW"/>
</dbReference>
<comment type="catalytic activity">
    <reaction evidence="28">
        <text>sphing-4-enine-phosphocholine + H2O = sphing-4-enine + phosphocholine + H(+)</text>
        <dbReference type="Rhea" id="RHEA:41095"/>
        <dbReference type="ChEBI" id="CHEBI:15377"/>
        <dbReference type="ChEBI" id="CHEBI:15378"/>
        <dbReference type="ChEBI" id="CHEBI:57756"/>
        <dbReference type="ChEBI" id="CHEBI:58906"/>
        <dbReference type="ChEBI" id="CHEBI:295975"/>
    </reaction>
    <physiologicalReaction direction="left-to-right" evidence="28">
        <dbReference type="Rhea" id="RHEA:41096"/>
    </physiologicalReaction>
</comment>
<evidence type="ECO:0000256" key="32">
    <source>
        <dbReference type="SAM" id="SignalP"/>
    </source>
</evidence>
<evidence type="ECO:0000256" key="7">
    <source>
        <dbReference type="ARBA" id="ARBA00022622"/>
    </source>
</evidence>
<keyword evidence="8" id="KW-0479">Metal-binding</keyword>
<dbReference type="PANTHER" id="PTHR10151:SF66">
    <property type="entry name" value="GLYCEROPHOSPHOCHOLINE CHOLINEPHOSPHODIESTERASE ENPP6"/>
    <property type="match status" value="1"/>
</dbReference>